<name>A0ABZ0TSY9_9SPHI</name>
<sequence>MPELTDFQKQYLESLRIEEAEQLAANSEIINKFKDQLAQNGISLTDDNFKYYQTSGIIANYPGIISVLNDTLVKDKEGLLRYDVLINEFQRKPFAAGYLYADEFALMAHHYFRRGYHPINSFSPCFIELFWGLKDNQIEKYIALDSDSVRVDINGHGMFERDTWFGANFDKEIASIADDIVKLRPPLDLKASLVSFFFANAYSLDIKWVTKEGIKTFQAEEFKTEEVTITKGGEEYFPARYIHAEYDLEKKVFRHFDGAIHFYTLDEYIARRDSDFNYNMKNANQIKTISQKLFKMNGIVPVEKWIEFTSHFFTGNPLIIEYFEGEYPQHIKEMLEKVKYLHQHNRKDSLLS</sequence>
<keyword evidence="2" id="KW-1185">Reference proteome</keyword>
<protein>
    <submittedName>
        <fullName evidence="1">Uncharacterized protein</fullName>
    </submittedName>
</protein>
<accession>A0ABZ0TSY9</accession>
<gene>
    <name evidence="1" type="ORF">SNE25_11910</name>
</gene>
<evidence type="ECO:0000313" key="1">
    <source>
        <dbReference type="EMBL" id="WPU96223.1"/>
    </source>
</evidence>
<dbReference type="RefSeq" id="WP_321565324.1">
    <property type="nucleotide sequence ID" value="NZ_CP139558.1"/>
</dbReference>
<evidence type="ECO:0000313" key="2">
    <source>
        <dbReference type="Proteomes" id="UP001324380"/>
    </source>
</evidence>
<organism evidence="1 2">
    <name type="scientific">Mucilaginibacter sabulilitoris</name>
    <dbReference type="NCBI Taxonomy" id="1173583"/>
    <lineage>
        <taxon>Bacteria</taxon>
        <taxon>Pseudomonadati</taxon>
        <taxon>Bacteroidota</taxon>
        <taxon>Sphingobacteriia</taxon>
        <taxon>Sphingobacteriales</taxon>
        <taxon>Sphingobacteriaceae</taxon>
        <taxon>Mucilaginibacter</taxon>
    </lineage>
</organism>
<dbReference type="Proteomes" id="UP001324380">
    <property type="component" value="Chromosome"/>
</dbReference>
<dbReference type="EMBL" id="CP139558">
    <property type="protein sequence ID" value="WPU96223.1"/>
    <property type="molecule type" value="Genomic_DNA"/>
</dbReference>
<proteinExistence type="predicted"/>
<reference evidence="1 2" key="1">
    <citation type="submission" date="2023-11" db="EMBL/GenBank/DDBJ databases">
        <title>Analysis of the Genomes of Mucilaginibacter gossypii cycad 4 and M. sabulilitoris SNA2: microbes with the potential for plant growth promotion.</title>
        <authorList>
            <person name="Hirsch A.M."/>
            <person name="Humm E."/>
            <person name="Rubbi M."/>
            <person name="Del Vecchio G."/>
            <person name="Ha S.M."/>
            <person name="Pellegrini M."/>
            <person name="Gunsalus R.P."/>
        </authorList>
    </citation>
    <scope>NUCLEOTIDE SEQUENCE [LARGE SCALE GENOMIC DNA]</scope>
    <source>
        <strain evidence="1 2">SNA2</strain>
    </source>
</reference>